<feature type="transmembrane region" description="Helical" evidence="2">
    <location>
        <begin position="121"/>
        <end position="144"/>
    </location>
</feature>
<dbReference type="EMBL" id="AP023355">
    <property type="protein sequence ID" value="BCJ39030.1"/>
    <property type="molecule type" value="Genomic_DNA"/>
</dbReference>
<gene>
    <name evidence="3" type="ORF">Athai_65330</name>
</gene>
<dbReference type="KEGG" id="atl:Athai_65330"/>
<feature type="region of interest" description="Disordered" evidence="1">
    <location>
        <begin position="1"/>
        <end position="27"/>
    </location>
</feature>
<keyword evidence="2" id="KW-0472">Membrane</keyword>
<dbReference type="Proteomes" id="UP000611640">
    <property type="component" value="Chromosome"/>
</dbReference>
<keyword evidence="2" id="KW-0812">Transmembrane</keyword>
<evidence type="ECO:0000256" key="2">
    <source>
        <dbReference type="SAM" id="Phobius"/>
    </source>
</evidence>
<feature type="compositionally biased region" description="Pro residues" evidence="1">
    <location>
        <begin position="9"/>
        <end position="25"/>
    </location>
</feature>
<reference evidence="3 4" key="1">
    <citation type="submission" date="2020-08" db="EMBL/GenBank/DDBJ databases">
        <title>Whole genome shotgun sequence of Actinocatenispora thailandica NBRC 105041.</title>
        <authorList>
            <person name="Komaki H."/>
            <person name="Tamura T."/>
        </authorList>
    </citation>
    <scope>NUCLEOTIDE SEQUENCE [LARGE SCALE GENOMIC DNA]</scope>
    <source>
        <strain evidence="3 4">NBRC 105041</strain>
    </source>
</reference>
<feature type="transmembrane region" description="Helical" evidence="2">
    <location>
        <begin position="95"/>
        <end position="114"/>
    </location>
</feature>
<name>A0A7R7DW95_9ACTN</name>
<dbReference type="AlphaFoldDB" id="A0A7R7DW95"/>
<sequence>MFTGVEPNAPGPNAPAPNAPGPNAPAPAAQWPGRLAGSLLLGHGVLLLVAACCARWEMRSAGRSVAAAAVGHSVSAADAAEATAVMAAIARDMMIYSLVMAPLFLLGGIWLLLARSRPSRVVAFVVVGIGGLCCIGNGCCIDYTTQSEVADAVLAAAPPEPAWQSTIGTLSEGWLLTPLVALAVAVFVGLQLSFDNDAEARVTTFLGHRSWPPADR</sequence>
<evidence type="ECO:0000256" key="1">
    <source>
        <dbReference type="SAM" id="MobiDB-lite"/>
    </source>
</evidence>
<feature type="transmembrane region" description="Helical" evidence="2">
    <location>
        <begin position="35"/>
        <end position="54"/>
    </location>
</feature>
<feature type="transmembrane region" description="Helical" evidence="2">
    <location>
        <begin position="173"/>
        <end position="194"/>
    </location>
</feature>
<protein>
    <submittedName>
        <fullName evidence="3">Uncharacterized protein</fullName>
    </submittedName>
</protein>
<evidence type="ECO:0000313" key="3">
    <source>
        <dbReference type="EMBL" id="BCJ39030.1"/>
    </source>
</evidence>
<dbReference type="RefSeq" id="WP_203964963.1">
    <property type="nucleotide sequence ID" value="NZ_AP023355.1"/>
</dbReference>
<accession>A0A7R7DW95</accession>
<organism evidence="3 4">
    <name type="scientific">Actinocatenispora thailandica</name>
    <dbReference type="NCBI Taxonomy" id="227318"/>
    <lineage>
        <taxon>Bacteria</taxon>
        <taxon>Bacillati</taxon>
        <taxon>Actinomycetota</taxon>
        <taxon>Actinomycetes</taxon>
        <taxon>Micromonosporales</taxon>
        <taxon>Micromonosporaceae</taxon>
        <taxon>Actinocatenispora</taxon>
    </lineage>
</organism>
<keyword evidence="4" id="KW-1185">Reference proteome</keyword>
<evidence type="ECO:0000313" key="4">
    <source>
        <dbReference type="Proteomes" id="UP000611640"/>
    </source>
</evidence>
<proteinExistence type="predicted"/>
<keyword evidence="2" id="KW-1133">Transmembrane helix</keyword>